<dbReference type="GO" id="GO:0005096">
    <property type="term" value="F:GTPase activator activity"/>
    <property type="evidence" value="ECO:0007669"/>
    <property type="project" value="TreeGrafter"/>
</dbReference>
<dbReference type="Gene3D" id="1.10.472.80">
    <property type="entry name" value="Ypt/Rab-GAP domain of gyp1p, domain 3"/>
    <property type="match status" value="1"/>
</dbReference>
<feature type="domain" description="Rab-GAP TBC" evidence="2">
    <location>
        <begin position="601"/>
        <end position="847"/>
    </location>
</feature>
<reference evidence="3 4" key="1">
    <citation type="submission" date="2024-02" db="EMBL/GenBank/DDBJ databases">
        <title>De novo assembly and annotation of 12 fungi associated with fruit tree decline syndrome in Ontario, Canada.</title>
        <authorList>
            <person name="Sulman M."/>
            <person name="Ellouze W."/>
            <person name="Ilyukhin E."/>
        </authorList>
    </citation>
    <scope>NUCLEOTIDE SEQUENCE [LARGE SCALE GENOMIC DNA]</scope>
    <source>
        <strain evidence="3 4">M11/M66-122</strain>
    </source>
</reference>
<dbReference type="InterPro" id="IPR050302">
    <property type="entry name" value="Rab_GAP_TBC_domain"/>
</dbReference>
<dbReference type="EMBL" id="JAKJXP020000171">
    <property type="protein sequence ID" value="KAK7740423.1"/>
    <property type="molecule type" value="Genomic_DNA"/>
</dbReference>
<feature type="compositionally biased region" description="Basic and acidic residues" evidence="1">
    <location>
        <begin position="91"/>
        <end position="100"/>
    </location>
</feature>
<dbReference type="Pfam" id="PF00566">
    <property type="entry name" value="RabGAP-TBC"/>
    <property type="match status" value="2"/>
</dbReference>
<keyword evidence="4" id="KW-1185">Reference proteome</keyword>
<feature type="compositionally biased region" description="Polar residues" evidence="1">
    <location>
        <begin position="272"/>
        <end position="283"/>
    </location>
</feature>
<protein>
    <recommendedName>
        <fullName evidence="2">Rab-GAP TBC domain-containing protein</fullName>
    </recommendedName>
</protein>
<dbReference type="InterPro" id="IPR035969">
    <property type="entry name" value="Rab-GAP_TBC_sf"/>
</dbReference>
<comment type="caution">
    <text evidence="3">The sequence shown here is derived from an EMBL/GenBank/DDBJ whole genome shotgun (WGS) entry which is preliminary data.</text>
</comment>
<feature type="region of interest" description="Disordered" evidence="1">
    <location>
        <begin position="169"/>
        <end position="228"/>
    </location>
</feature>
<dbReference type="FunFam" id="1.10.472.80:FF:000050">
    <property type="entry name" value="GTPase activating protein (Gyp3)"/>
    <property type="match status" value="1"/>
</dbReference>
<proteinExistence type="predicted"/>
<feature type="compositionally biased region" description="Polar residues" evidence="1">
    <location>
        <begin position="255"/>
        <end position="265"/>
    </location>
</feature>
<feature type="compositionally biased region" description="Polar residues" evidence="1">
    <location>
        <begin position="356"/>
        <end position="367"/>
    </location>
</feature>
<feature type="region of interest" description="Disordered" evidence="1">
    <location>
        <begin position="925"/>
        <end position="963"/>
    </location>
</feature>
<dbReference type="AlphaFoldDB" id="A0AAN9YEH2"/>
<feature type="compositionally biased region" description="Polar residues" evidence="1">
    <location>
        <begin position="213"/>
        <end position="228"/>
    </location>
</feature>
<dbReference type="PANTHER" id="PTHR47219">
    <property type="entry name" value="RAB GTPASE-ACTIVATING PROTEIN 1-LIKE"/>
    <property type="match status" value="1"/>
</dbReference>
<accession>A0AAN9YEH2</accession>
<feature type="compositionally biased region" description="Basic and acidic residues" evidence="1">
    <location>
        <begin position="176"/>
        <end position="194"/>
    </location>
</feature>
<dbReference type="Gene3D" id="1.10.8.270">
    <property type="entry name" value="putative rabgap domain of human tbc1 domain family member 14 like domains"/>
    <property type="match status" value="1"/>
</dbReference>
<organism evidence="3 4">
    <name type="scientific">Diatrype stigma</name>
    <dbReference type="NCBI Taxonomy" id="117547"/>
    <lineage>
        <taxon>Eukaryota</taxon>
        <taxon>Fungi</taxon>
        <taxon>Dikarya</taxon>
        <taxon>Ascomycota</taxon>
        <taxon>Pezizomycotina</taxon>
        <taxon>Sordariomycetes</taxon>
        <taxon>Xylariomycetidae</taxon>
        <taxon>Xylariales</taxon>
        <taxon>Diatrypaceae</taxon>
        <taxon>Diatrype</taxon>
    </lineage>
</organism>
<name>A0AAN9YEH2_9PEZI</name>
<dbReference type="GO" id="GO:0031267">
    <property type="term" value="F:small GTPase binding"/>
    <property type="evidence" value="ECO:0007669"/>
    <property type="project" value="TreeGrafter"/>
</dbReference>
<dbReference type="PANTHER" id="PTHR47219:SF20">
    <property type="entry name" value="TBC1 DOMAIN FAMILY MEMBER 2B"/>
    <property type="match status" value="1"/>
</dbReference>
<feature type="region of interest" description="Disordered" evidence="1">
    <location>
        <begin position="1"/>
        <end position="153"/>
    </location>
</feature>
<feature type="region of interest" description="Disordered" evidence="1">
    <location>
        <begin position="409"/>
        <end position="439"/>
    </location>
</feature>
<evidence type="ECO:0000259" key="2">
    <source>
        <dbReference type="PROSITE" id="PS50086"/>
    </source>
</evidence>
<evidence type="ECO:0000256" key="1">
    <source>
        <dbReference type="SAM" id="MobiDB-lite"/>
    </source>
</evidence>
<feature type="region of interest" description="Disordered" evidence="1">
    <location>
        <begin position="484"/>
        <end position="517"/>
    </location>
</feature>
<dbReference type="InterPro" id="IPR000195">
    <property type="entry name" value="Rab-GAP-TBC_dom"/>
</dbReference>
<dbReference type="Proteomes" id="UP001320420">
    <property type="component" value="Unassembled WGS sequence"/>
</dbReference>
<feature type="compositionally biased region" description="Acidic residues" evidence="1">
    <location>
        <begin position="414"/>
        <end position="426"/>
    </location>
</feature>
<gene>
    <name evidence="3" type="ORF">SLS62_011140</name>
</gene>
<sequence>MARTMAEPDELNPYPMHSPAHPQPHPENPAYLGREQSLKYRDLGPYANATTTPTSTTARVQLSNQSPMQARDQKYPPDSPMAPSWADQDVQLDHDRDDTHYTSSSAATTPFTSFNRTSDSTAITSLSTLDESPPPSQLPSPRWDSLGHQQFHTPADHDHFVHSLDYENSNYATEQPRPEYRRSDSLTSEARDEFPPLQSPKASIYDSRYPTMEPTSPRSVSNFSRPRNASNNLLYEDARVHYPNQSRTEPPRPDNSLNHTASNASWPRDRGQSISSAQSSATFASLPVRPSIDFHGDGFRNRNRPQNRASRSPNAYRVDGGGPPYIRDPIPRMASLPTEELRASYRRSQRSASTAQGTVATERSSVATKKSSTTSYEYSYEILDPDIYADENGEDDDGYSLDDIMGMYEKGFDDSEPENNDDDNIPDNDSRPATAGSEIRRRTIVLEAMTSPPPIAAAVADLPRPGIPGVEHLIRDSASMFRSSGIPAGPLSENPVFSAEPDSGELANDDSDSEFEMRQPTRQMTDMTLTMDADRDRYGFRKQNQYVTREQYDAWNEGYTEYLERRRKKWTAYLKENGLITDGPYRFPPRSAKTKRFVRKGIPPEWRGAAWFYYAGGPAILSKHAGVYDELLKREAKEVDLEAIERDLHRTFPDNIKFRTAQSPWTKPARESIQSMINAHREAQKDEPKDGRRPETAMISALRRVLHAFAVYNPRIGYCQSLNFLAGLLLLFVETEEYAFWLLNIITRVYLPGTHEVSLEGANVDLGVLMSALRESMPAVWTKIGGELDGTDAVRPSRSKRSRIKQAEPTRLPPITLCMTAWFMSCFIGTLPIESTLRVWDIFFYEGSKTLFRIAMTVFKLGEAEIKAVADPMEIFQVVQTIPRRLLDANALIDACFKRRNGFGHISQETVDNKRQERRFQVKAEKERVSHGENAAVPEFEGKRKGSLWSRRREVRPHPAEVM</sequence>
<evidence type="ECO:0000313" key="4">
    <source>
        <dbReference type="Proteomes" id="UP001320420"/>
    </source>
</evidence>
<dbReference type="SUPFAM" id="SSF47923">
    <property type="entry name" value="Ypt/Rab-GAP domain of gyp1p"/>
    <property type="match status" value="2"/>
</dbReference>
<feature type="region of interest" description="Disordered" evidence="1">
    <location>
        <begin position="243"/>
        <end position="374"/>
    </location>
</feature>
<evidence type="ECO:0000313" key="3">
    <source>
        <dbReference type="EMBL" id="KAK7740423.1"/>
    </source>
</evidence>
<feature type="compositionally biased region" description="Low complexity" evidence="1">
    <location>
        <begin position="102"/>
        <end position="114"/>
    </location>
</feature>
<feature type="compositionally biased region" description="Polar residues" evidence="1">
    <location>
        <begin position="304"/>
        <end position="313"/>
    </location>
</feature>
<dbReference type="PROSITE" id="PS50086">
    <property type="entry name" value="TBC_RABGAP"/>
    <property type="match status" value="1"/>
</dbReference>
<dbReference type="SMART" id="SM00164">
    <property type="entry name" value="TBC"/>
    <property type="match status" value="1"/>
</dbReference>
<feature type="compositionally biased region" description="Polar residues" evidence="1">
    <location>
        <begin position="58"/>
        <end position="68"/>
    </location>
</feature>
<feature type="compositionally biased region" description="Polar residues" evidence="1">
    <location>
        <begin position="115"/>
        <end position="130"/>
    </location>
</feature>